<protein>
    <submittedName>
        <fullName evidence="2">Uncharacterized protein</fullName>
    </submittedName>
</protein>
<organism evidence="2 3">
    <name type="scientific">Sedimentitalea xiamensis</name>
    <dbReference type="NCBI Taxonomy" id="3050037"/>
    <lineage>
        <taxon>Bacteria</taxon>
        <taxon>Pseudomonadati</taxon>
        <taxon>Pseudomonadota</taxon>
        <taxon>Alphaproteobacteria</taxon>
        <taxon>Rhodobacterales</taxon>
        <taxon>Paracoccaceae</taxon>
        <taxon>Sedimentitalea</taxon>
    </lineage>
</organism>
<name>A0ABT7FD36_9RHOB</name>
<gene>
    <name evidence="2" type="ORF">QO034_07865</name>
</gene>
<dbReference type="EMBL" id="JASNJE010000007">
    <property type="protein sequence ID" value="MDK3073022.1"/>
    <property type="molecule type" value="Genomic_DNA"/>
</dbReference>
<feature type="region of interest" description="Disordered" evidence="1">
    <location>
        <begin position="1"/>
        <end position="28"/>
    </location>
</feature>
<accession>A0ABT7FD36</accession>
<feature type="compositionally biased region" description="Low complexity" evidence="1">
    <location>
        <begin position="11"/>
        <end position="21"/>
    </location>
</feature>
<dbReference type="Proteomes" id="UP001227126">
    <property type="component" value="Unassembled WGS sequence"/>
</dbReference>
<evidence type="ECO:0000313" key="2">
    <source>
        <dbReference type="EMBL" id="MDK3073022.1"/>
    </source>
</evidence>
<reference evidence="2 3" key="1">
    <citation type="submission" date="2023-05" db="EMBL/GenBank/DDBJ databases">
        <title>Sedimentitalea sp. nov. JM2-8.</title>
        <authorList>
            <person name="Huang J."/>
        </authorList>
    </citation>
    <scope>NUCLEOTIDE SEQUENCE [LARGE SCALE GENOMIC DNA]</scope>
    <source>
        <strain evidence="2 3">JM2-8</strain>
    </source>
</reference>
<keyword evidence="3" id="KW-1185">Reference proteome</keyword>
<dbReference type="RefSeq" id="WP_284484963.1">
    <property type="nucleotide sequence ID" value="NZ_JASNJE010000007.1"/>
</dbReference>
<proteinExistence type="predicted"/>
<sequence length="204" mass="22136">MVQNSEKSAAEETPAAGEAAPVRNKAKMAAKRLEKRKRIAEANKMSFILETGVRKFVAAEAKAAGMDVAPFLQKIVENHVMEAAPAGNPLAERLKAKRAVLDYAVNLARKVDADGDFDEHFIGNVMKKAAQDAEFNSLYQMAVGVADDNPKRAFRARAPLNQQLGRLIKRAAGAKSKRDDSGKIMRAQVQGELLSTYTLLAKAA</sequence>
<evidence type="ECO:0000313" key="3">
    <source>
        <dbReference type="Proteomes" id="UP001227126"/>
    </source>
</evidence>
<comment type="caution">
    <text evidence="2">The sequence shown here is derived from an EMBL/GenBank/DDBJ whole genome shotgun (WGS) entry which is preliminary data.</text>
</comment>
<evidence type="ECO:0000256" key="1">
    <source>
        <dbReference type="SAM" id="MobiDB-lite"/>
    </source>
</evidence>